<dbReference type="Proteomes" id="UP000276133">
    <property type="component" value="Unassembled WGS sequence"/>
</dbReference>
<dbReference type="EMBL" id="REGN01001343">
    <property type="protein sequence ID" value="RNA35309.1"/>
    <property type="molecule type" value="Genomic_DNA"/>
</dbReference>
<organism evidence="1 2">
    <name type="scientific">Brachionus plicatilis</name>
    <name type="common">Marine rotifer</name>
    <name type="synonym">Brachionus muelleri</name>
    <dbReference type="NCBI Taxonomy" id="10195"/>
    <lineage>
        <taxon>Eukaryota</taxon>
        <taxon>Metazoa</taxon>
        <taxon>Spiralia</taxon>
        <taxon>Gnathifera</taxon>
        <taxon>Rotifera</taxon>
        <taxon>Eurotatoria</taxon>
        <taxon>Monogononta</taxon>
        <taxon>Pseudotrocha</taxon>
        <taxon>Ploima</taxon>
        <taxon>Brachionidae</taxon>
        <taxon>Brachionus</taxon>
    </lineage>
</organism>
<proteinExistence type="predicted"/>
<sequence>MGEMPIRAFYIYHFEFWKKDKNELRVISECPKKFTFLDYSMFLFYTNITSKRVILCGQQNWFQFNSSLQAIDFH</sequence>
<gene>
    <name evidence="1" type="ORF">BpHYR1_045999</name>
</gene>
<comment type="caution">
    <text evidence="1">The sequence shown here is derived from an EMBL/GenBank/DDBJ whole genome shotgun (WGS) entry which is preliminary data.</text>
</comment>
<keyword evidence="2" id="KW-1185">Reference proteome</keyword>
<evidence type="ECO:0000313" key="1">
    <source>
        <dbReference type="EMBL" id="RNA35309.1"/>
    </source>
</evidence>
<name>A0A3M7SHV4_BRAPC</name>
<accession>A0A3M7SHV4</accession>
<protein>
    <submittedName>
        <fullName evidence="1">Uncharacterized protein</fullName>
    </submittedName>
</protein>
<reference evidence="1 2" key="1">
    <citation type="journal article" date="2018" name="Sci. Rep.">
        <title>Genomic signatures of local adaptation to the degree of environmental predictability in rotifers.</title>
        <authorList>
            <person name="Franch-Gras L."/>
            <person name="Hahn C."/>
            <person name="Garcia-Roger E.M."/>
            <person name="Carmona M.J."/>
            <person name="Serra M."/>
            <person name="Gomez A."/>
        </authorList>
    </citation>
    <scope>NUCLEOTIDE SEQUENCE [LARGE SCALE GENOMIC DNA]</scope>
    <source>
        <strain evidence="1">HYR1</strain>
    </source>
</reference>
<evidence type="ECO:0000313" key="2">
    <source>
        <dbReference type="Proteomes" id="UP000276133"/>
    </source>
</evidence>
<dbReference type="AlphaFoldDB" id="A0A3M7SHV4"/>